<dbReference type="Proteomes" id="UP000247409">
    <property type="component" value="Unassembled WGS sequence"/>
</dbReference>
<feature type="region of interest" description="Disordered" evidence="1">
    <location>
        <begin position="53"/>
        <end position="106"/>
    </location>
</feature>
<evidence type="ECO:0000256" key="1">
    <source>
        <dbReference type="SAM" id="MobiDB-lite"/>
    </source>
</evidence>
<gene>
    <name evidence="2" type="ORF">BWQ96_09217</name>
</gene>
<feature type="compositionally biased region" description="Low complexity" evidence="1">
    <location>
        <begin position="54"/>
        <end position="104"/>
    </location>
</feature>
<evidence type="ECO:0000313" key="3">
    <source>
        <dbReference type="Proteomes" id="UP000247409"/>
    </source>
</evidence>
<comment type="caution">
    <text evidence="2">The sequence shown here is derived from an EMBL/GenBank/DDBJ whole genome shotgun (WGS) entry which is preliminary data.</text>
</comment>
<name>A0A2V3IG76_9FLOR</name>
<evidence type="ECO:0000313" key="2">
    <source>
        <dbReference type="EMBL" id="PXF41077.1"/>
    </source>
</evidence>
<dbReference type="EMBL" id="NBIV01000237">
    <property type="protein sequence ID" value="PXF41077.1"/>
    <property type="molecule type" value="Genomic_DNA"/>
</dbReference>
<keyword evidence="3" id="KW-1185">Reference proteome</keyword>
<sequence>MVLTFSDELSKGPQEVDSTPDGFELDPYVNPSLYSSPFGERDHNHGTILMTVKPSETATPTPTVTVTPSTSLTPSLSPSSSPSITPTRTPTSSPSPTGTPSVSPTPSPEFATLLYAADNAADVYVNGNLVSALEDWRTYATVSFPFKKNDVVAIHARSNGGWYGLIAALRAEGRWYVTGRDEWKGIKEFEIPGDDELWTLPFFNSCSWLRVEVRPNAHLLFKGKAADFPFQTRSQYVWADDAGSKDGIFVRFVMGGEDCS</sequence>
<dbReference type="Gene3D" id="2.60.120.260">
    <property type="entry name" value="Galactose-binding domain-like"/>
    <property type="match status" value="1"/>
</dbReference>
<feature type="region of interest" description="Disordered" evidence="1">
    <location>
        <begin position="1"/>
        <end position="28"/>
    </location>
</feature>
<dbReference type="AlphaFoldDB" id="A0A2V3IG76"/>
<organism evidence="2 3">
    <name type="scientific">Gracilariopsis chorda</name>
    <dbReference type="NCBI Taxonomy" id="448386"/>
    <lineage>
        <taxon>Eukaryota</taxon>
        <taxon>Rhodophyta</taxon>
        <taxon>Florideophyceae</taxon>
        <taxon>Rhodymeniophycidae</taxon>
        <taxon>Gracilariales</taxon>
        <taxon>Gracilariaceae</taxon>
        <taxon>Gracilariopsis</taxon>
    </lineage>
</organism>
<dbReference type="OrthoDB" id="10441632at2759"/>
<proteinExistence type="predicted"/>
<protein>
    <submittedName>
        <fullName evidence="2">Uncharacterized protein</fullName>
    </submittedName>
</protein>
<accession>A0A2V3IG76</accession>
<reference evidence="2 3" key="1">
    <citation type="journal article" date="2018" name="Mol. Biol. Evol.">
        <title>Analysis of the draft genome of the red seaweed Gracilariopsis chorda provides insights into genome size evolution in Rhodophyta.</title>
        <authorList>
            <person name="Lee J."/>
            <person name="Yang E.C."/>
            <person name="Graf L."/>
            <person name="Yang J.H."/>
            <person name="Qiu H."/>
            <person name="Zel Zion U."/>
            <person name="Chan C.X."/>
            <person name="Stephens T.G."/>
            <person name="Weber A.P.M."/>
            <person name="Boo G.H."/>
            <person name="Boo S.M."/>
            <person name="Kim K.M."/>
            <person name="Shin Y."/>
            <person name="Jung M."/>
            <person name="Lee S.J."/>
            <person name="Yim H.S."/>
            <person name="Lee J.H."/>
            <person name="Bhattacharya D."/>
            <person name="Yoon H.S."/>
        </authorList>
    </citation>
    <scope>NUCLEOTIDE SEQUENCE [LARGE SCALE GENOMIC DNA]</scope>
    <source>
        <strain evidence="2 3">SKKU-2015</strain>
        <tissue evidence="2">Whole body</tissue>
    </source>
</reference>